<dbReference type="AlphaFoldDB" id="A0A0F9ARW4"/>
<name>A0A0F9ARW4_9ZZZZ</name>
<keyword evidence="1" id="KW-0175">Coiled coil</keyword>
<evidence type="ECO:0000313" key="2">
    <source>
        <dbReference type="EMBL" id="KKL12185.1"/>
    </source>
</evidence>
<accession>A0A0F9ARW4</accession>
<gene>
    <name evidence="2" type="ORF">LCGC14_2538290</name>
</gene>
<dbReference type="EMBL" id="LAZR01041361">
    <property type="protein sequence ID" value="KKL12185.1"/>
    <property type="molecule type" value="Genomic_DNA"/>
</dbReference>
<feature type="non-terminal residue" evidence="2">
    <location>
        <position position="103"/>
    </location>
</feature>
<reference evidence="2" key="1">
    <citation type="journal article" date="2015" name="Nature">
        <title>Complex archaea that bridge the gap between prokaryotes and eukaryotes.</title>
        <authorList>
            <person name="Spang A."/>
            <person name="Saw J.H."/>
            <person name="Jorgensen S.L."/>
            <person name="Zaremba-Niedzwiedzka K."/>
            <person name="Martijn J."/>
            <person name="Lind A.E."/>
            <person name="van Eijk R."/>
            <person name="Schleper C."/>
            <person name="Guy L."/>
            <person name="Ettema T.J."/>
        </authorList>
    </citation>
    <scope>NUCLEOTIDE SEQUENCE</scope>
</reference>
<sequence length="103" mass="12092">MMKDKFKKIDPVLCNKLFDFIYPNENNMTDEEIQAELKKLKINTTSAMDKIRDVLNKADERKQAQKSLANATQKRQKMLEAFKDISSTISGGREEIRQWIMQH</sequence>
<comment type="caution">
    <text evidence="2">The sequence shown here is derived from an EMBL/GenBank/DDBJ whole genome shotgun (WGS) entry which is preliminary data.</text>
</comment>
<feature type="coiled-coil region" evidence="1">
    <location>
        <begin position="54"/>
        <end position="81"/>
    </location>
</feature>
<proteinExistence type="predicted"/>
<protein>
    <submittedName>
        <fullName evidence="2">Uncharacterized protein</fullName>
    </submittedName>
</protein>
<evidence type="ECO:0000256" key="1">
    <source>
        <dbReference type="SAM" id="Coils"/>
    </source>
</evidence>
<organism evidence="2">
    <name type="scientific">marine sediment metagenome</name>
    <dbReference type="NCBI Taxonomy" id="412755"/>
    <lineage>
        <taxon>unclassified sequences</taxon>
        <taxon>metagenomes</taxon>
        <taxon>ecological metagenomes</taxon>
    </lineage>
</organism>